<reference evidence="5" key="1">
    <citation type="journal article" date="2005" name="Nature">
        <title>The map-based sequence of the rice genome.</title>
        <authorList>
            <consortium name="International rice genome sequencing project (IRGSP)"/>
            <person name="Matsumoto T."/>
            <person name="Wu J."/>
            <person name="Kanamori H."/>
            <person name="Katayose Y."/>
            <person name="Fujisawa M."/>
            <person name="Namiki N."/>
            <person name="Mizuno H."/>
            <person name="Yamamoto K."/>
            <person name="Antonio B.A."/>
            <person name="Baba T."/>
            <person name="Sakata K."/>
            <person name="Nagamura Y."/>
            <person name="Aoki H."/>
            <person name="Arikawa K."/>
            <person name="Arita K."/>
            <person name="Bito T."/>
            <person name="Chiden Y."/>
            <person name="Fujitsuka N."/>
            <person name="Fukunaka R."/>
            <person name="Hamada M."/>
            <person name="Harada C."/>
            <person name="Hayashi A."/>
            <person name="Hijishita S."/>
            <person name="Honda M."/>
            <person name="Hosokawa S."/>
            <person name="Ichikawa Y."/>
            <person name="Idonuma A."/>
            <person name="Iijima M."/>
            <person name="Ikeda M."/>
            <person name="Ikeno M."/>
            <person name="Ito K."/>
            <person name="Ito S."/>
            <person name="Ito T."/>
            <person name="Ito Y."/>
            <person name="Ito Y."/>
            <person name="Iwabuchi A."/>
            <person name="Kamiya K."/>
            <person name="Karasawa W."/>
            <person name="Kurita K."/>
            <person name="Katagiri S."/>
            <person name="Kikuta A."/>
            <person name="Kobayashi H."/>
            <person name="Kobayashi N."/>
            <person name="Machita K."/>
            <person name="Maehara T."/>
            <person name="Masukawa M."/>
            <person name="Mizubayashi T."/>
            <person name="Mukai Y."/>
            <person name="Nagasaki H."/>
            <person name="Nagata Y."/>
            <person name="Naito S."/>
            <person name="Nakashima M."/>
            <person name="Nakama Y."/>
            <person name="Nakamichi Y."/>
            <person name="Nakamura M."/>
            <person name="Meguro A."/>
            <person name="Negishi M."/>
            <person name="Ohta I."/>
            <person name="Ohta T."/>
            <person name="Okamoto M."/>
            <person name="Ono N."/>
            <person name="Saji S."/>
            <person name="Sakaguchi M."/>
            <person name="Sakai K."/>
            <person name="Shibata M."/>
            <person name="Shimokawa T."/>
            <person name="Song J."/>
            <person name="Takazaki Y."/>
            <person name="Terasawa K."/>
            <person name="Tsugane M."/>
            <person name="Tsuji K."/>
            <person name="Ueda S."/>
            <person name="Waki K."/>
            <person name="Yamagata H."/>
            <person name="Yamamoto M."/>
            <person name="Yamamoto S."/>
            <person name="Yamane H."/>
            <person name="Yoshiki S."/>
            <person name="Yoshihara R."/>
            <person name="Yukawa K."/>
            <person name="Zhong H."/>
            <person name="Yano M."/>
            <person name="Yuan Q."/>
            <person name="Ouyang S."/>
            <person name="Liu J."/>
            <person name="Jones K.M."/>
            <person name="Gansberger K."/>
            <person name="Moffat K."/>
            <person name="Hill J."/>
            <person name="Bera J."/>
            <person name="Fadrosh D."/>
            <person name="Jin S."/>
            <person name="Johri S."/>
            <person name="Kim M."/>
            <person name="Overton L."/>
            <person name="Reardon M."/>
            <person name="Tsitrin T."/>
            <person name="Vuong H."/>
            <person name="Weaver B."/>
            <person name="Ciecko A."/>
            <person name="Tallon L."/>
            <person name="Jackson J."/>
            <person name="Pai G."/>
            <person name="Aken S.V."/>
            <person name="Utterback T."/>
            <person name="Reidmuller S."/>
            <person name="Feldblyum T."/>
            <person name="Hsiao J."/>
            <person name="Zismann V."/>
            <person name="Iobst S."/>
            <person name="de Vazeille A.R."/>
            <person name="Buell C.R."/>
            <person name="Ying K."/>
            <person name="Li Y."/>
            <person name="Lu T."/>
            <person name="Huang Y."/>
            <person name="Zhao Q."/>
            <person name="Feng Q."/>
            <person name="Zhang L."/>
            <person name="Zhu J."/>
            <person name="Weng Q."/>
            <person name="Mu J."/>
            <person name="Lu Y."/>
            <person name="Fan D."/>
            <person name="Liu Y."/>
            <person name="Guan J."/>
            <person name="Zhang Y."/>
            <person name="Yu S."/>
            <person name="Liu X."/>
            <person name="Zhang Y."/>
            <person name="Hong G."/>
            <person name="Han B."/>
            <person name="Choisne N."/>
            <person name="Demange N."/>
            <person name="Orjeda G."/>
            <person name="Samain S."/>
            <person name="Cattolico L."/>
            <person name="Pelletier E."/>
            <person name="Couloux A."/>
            <person name="Segurens B."/>
            <person name="Wincker P."/>
            <person name="D'Hont A."/>
            <person name="Scarpelli C."/>
            <person name="Weissenbach J."/>
            <person name="Salanoubat M."/>
            <person name="Quetier F."/>
            <person name="Yu Y."/>
            <person name="Kim H.R."/>
            <person name="Rambo T."/>
            <person name="Currie J."/>
            <person name="Collura K."/>
            <person name="Luo M."/>
            <person name="Yang T."/>
            <person name="Ammiraju J.S.S."/>
            <person name="Engler F."/>
            <person name="Soderlund C."/>
            <person name="Wing R.A."/>
            <person name="Palmer L.E."/>
            <person name="de la Bastide M."/>
            <person name="Spiegel L."/>
            <person name="Nascimento L."/>
            <person name="Zutavern T."/>
            <person name="O'Shaughnessy A."/>
            <person name="Dike S."/>
            <person name="Dedhia N."/>
            <person name="Preston R."/>
            <person name="Balija V."/>
            <person name="McCombie W.R."/>
            <person name="Chow T."/>
            <person name="Chen H."/>
            <person name="Chung M."/>
            <person name="Chen C."/>
            <person name="Shaw J."/>
            <person name="Wu H."/>
            <person name="Hsiao K."/>
            <person name="Chao Y."/>
            <person name="Chu M."/>
            <person name="Cheng C."/>
            <person name="Hour A."/>
            <person name="Lee P."/>
            <person name="Lin S."/>
            <person name="Lin Y."/>
            <person name="Liou J."/>
            <person name="Liu S."/>
            <person name="Hsing Y."/>
            <person name="Raghuvanshi S."/>
            <person name="Mohanty A."/>
            <person name="Bharti A.K."/>
            <person name="Gaur A."/>
            <person name="Gupta V."/>
            <person name="Kumar D."/>
            <person name="Ravi V."/>
            <person name="Vij S."/>
            <person name="Kapur A."/>
            <person name="Khurana P."/>
            <person name="Khurana P."/>
            <person name="Khurana J.P."/>
            <person name="Tyagi A.K."/>
            <person name="Gaikwad K."/>
            <person name="Singh A."/>
            <person name="Dalal V."/>
            <person name="Srivastava S."/>
            <person name="Dixit A."/>
            <person name="Pal A.K."/>
            <person name="Ghazi I.A."/>
            <person name="Yadav M."/>
            <person name="Pandit A."/>
            <person name="Bhargava A."/>
            <person name="Sureshbabu K."/>
            <person name="Batra K."/>
            <person name="Sharma T.R."/>
            <person name="Mohapatra T."/>
            <person name="Singh N.K."/>
            <person name="Messing J."/>
            <person name="Nelson A.B."/>
            <person name="Fuks G."/>
            <person name="Kavchok S."/>
            <person name="Keizer G."/>
            <person name="Linton E."/>
            <person name="Llaca V."/>
            <person name="Song R."/>
            <person name="Tanyolac B."/>
            <person name="Young S."/>
            <person name="Ho-Il K."/>
            <person name="Hahn J.H."/>
            <person name="Sangsakoo G."/>
            <person name="Vanavichit A."/>
            <person name="de Mattos Luiz.A.T."/>
            <person name="Zimmer P.D."/>
            <person name="Malone G."/>
            <person name="Dellagostin O."/>
            <person name="de Oliveira A.C."/>
            <person name="Bevan M."/>
            <person name="Bancroft I."/>
            <person name="Minx P."/>
            <person name="Cordum H."/>
            <person name="Wilson R."/>
            <person name="Cheng Z."/>
            <person name="Jin W."/>
            <person name="Jiang J."/>
            <person name="Leong S.A."/>
            <person name="Iwama H."/>
            <person name="Gojobori T."/>
            <person name="Itoh T."/>
            <person name="Niimura Y."/>
            <person name="Fujii Y."/>
            <person name="Habara T."/>
            <person name="Sakai H."/>
            <person name="Sato Y."/>
            <person name="Wilson G."/>
            <person name="Kumar K."/>
            <person name="McCouch S."/>
            <person name="Juretic N."/>
            <person name="Hoen D."/>
            <person name="Wright S."/>
            <person name="Bruskiewich R."/>
            <person name="Bureau T."/>
            <person name="Miyao A."/>
            <person name="Hirochika H."/>
            <person name="Nishikawa T."/>
            <person name="Kadowaki K."/>
            <person name="Sugiura M."/>
            <person name="Burr B."/>
            <person name="Sasaki T."/>
        </authorList>
    </citation>
    <scope>NUCLEOTIDE SEQUENCE [LARGE SCALE GENOMIC DNA]</scope>
    <source>
        <strain evidence="5">cv. Nipponbare</strain>
    </source>
</reference>
<dbReference type="AlphaFoldDB" id="A0A0P0VLY7"/>
<sequence>MSNAGRRRRSLTSIAPSPVSSSSFPSGAREAQAPPSQLPSWKFSQVLGELPLAAAGEGHDNGTLQDDGDTISAIEFDGRGEHLAAGDHAGRVILFRRTDDESHEQEFDVLHSLEIGEKVKKLRWCARPNSSSLSMLATNDRTVKLWKLQGRSPNTGRGKGTASRGGGGALRLRRRCPRSRCSGRVIRA</sequence>
<dbReference type="SUPFAM" id="SSF50978">
    <property type="entry name" value="WD40 repeat-like"/>
    <property type="match status" value="1"/>
</dbReference>
<dbReference type="Proteomes" id="UP000059680">
    <property type="component" value="Chromosome 2"/>
</dbReference>
<gene>
    <name evidence="4" type="ordered locus">Os02g0617600</name>
    <name evidence="4" type="ORF">OSNPB_020617600</name>
</gene>
<feature type="compositionally biased region" description="Gly residues" evidence="3">
    <location>
        <begin position="157"/>
        <end position="169"/>
    </location>
</feature>
<feature type="region of interest" description="Disordered" evidence="3">
    <location>
        <begin position="150"/>
        <end position="170"/>
    </location>
</feature>
<dbReference type="Gramene" id="Os02t0617600-02">
    <property type="protein sequence ID" value="Os02t0617600-02"/>
    <property type="gene ID" value="Os02g0617600"/>
</dbReference>
<evidence type="ECO:0000256" key="3">
    <source>
        <dbReference type="SAM" id="MobiDB-lite"/>
    </source>
</evidence>
<evidence type="ECO:0000313" key="5">
    <source>
        <dbReference type="Proteomes" id="UP000059680"/>
    </source>
</evidence>
<feature type="compositionally biased region" description="Basic residues" evidence="3">
    <location>
        <begin position="1"/>
        <end position="10"/>
    </location>
</feature>
<protein>
    <submittedName>
        <fullName evidence="4">Os02g0617600 protein</fullName>
    </submittedName>
</protein>
<dbReference type="InterPro" id="IPR015943">
    <property type="entry name" value="WD40/YVTN_repeat-like_dom_sf"/>
</dbReference>
<dbReference type="InterPro" id="IPR000009">
    <property type="entry name" value="PP2A_PR55"/>
</dbReference>
<reference evidence="4 5" key="2">
    <citation type="journal article" date="2013" name="Plant Cell Physiol.">
        <title>Rice Annotation Project Database (RAP-DB): an integrative and interactive database for rice genomics.</title>
        <authorList>
            <person name="Sakai H."/>
            <person name="Lee S.S."/>
            <person name="Tanaka T."/>
            <person name="Numa H."/>
            <person name="Kim J."/>
            <person name="Kawahara Y."/>
            <person name="Wakimoto H."/>
            <person name="Yang C.C."/>
            <person name="Iwamoto M."/>
            <person name="Abe T."/>
            <person name="Yamada Y."/>
            <person name="Muto A."/>
            <person name="Inokuchi H."/>
            <person name="Ikemura T."/>
            <person name="Matsumoto T."/>
            <person name="Sasaki T."/>
            <person name="Itoh T."/>
        </authorList>
    </citation>
    <scope>NUCLEOTIDE SEQUENCE [LARGE SCALE GENOMIC DNA]</scope>
    <source>
        <strain evidence="5">cv. Nipponbare</strain>
    </source>
</reference>
<feature type="compositionally biased region" description="Low complexity" evidence="3">
    <location>
        <begin position="11"/>
        <end position="26"/>
    </location>
</feature>
<reference evidence="4 5" key="3">
    <citation type="journal article" date="2013" name="Rice">
        <title>Improvement of the Oryza sativa Nipponbare reference genome using next generation sequence and optical map data.</title>
        <authorList>
            <person name="Kawahara Y."/>
            <person name="de la Bastide M."/>
            <person name="Hamilton J.P."/>
            <person name="Kanamori H."/>
            <person name="McCombie W.R."/>
            <person name="Ouyang S."/>
            <person name="Schwartz D.C."/>
            <person name="Tanaka T."/>
            <person name="Wu J."/>
            <person name="Zhou S."/>
            <person name="Childs K.L."/>
            <person name="Davidson R.M."/>
            <person name="Lin H."/>
            <person name="Quesada-Ocampo L."/>
            <person name="Vaillancourt B."/>
            <person name="Sakai H."/>
            <person name="Lee S.S."/>
            <person name="Kim J."/>
            <person name="Numa H."/>
            <person name="Itoh T."/>
            <person name="Buell C.R."/>
            <person name="Matsumoto T."/>
        </authorList>
    </citation>
    <scope>NUCLEOTIDE SEQUENCE [LARGE SCALE GENOMIC DNA]</scope>
    <source>
        <strain evidence="5">cv. Nipponbare</strain>
    </source>
</reference>
<dbReference type="GO" id="GO:0000159">
    <property type="term" value="C:protein phosphatase type 2A complex"/>
    <property type="evidence" value="ECO:0007669"/>
    <property type="project" value="InterPro"/>
</dbReference>
<evidence type="ECO:0000256" key="1">
    <source>
        <dbReference type="ARBA" id="ARBA00022574"/>
    </source>
</evidence>
<dbReference type="PANTHER" id="PTHR11871">
    <property type="entry name" value="PROTEIN PHOSPHATASE PP2A REGULATORY SUBUNIT B"/>
    <property type="match status" value="1"/>
</dbReference>
<feature type="region of interest" description="Disordered" evidence="3">
    <location>
        <begin position="1"/>
        <end position="37"/>
    </location>
</feature>
<dbReference type="Gene3D" id="2.130.10.10">
    <property type="entry name" value="YVTN repeat-like/Quinoprotein amine dehydrogenase"/>
    <property type="match status" value="1"/>
</dbReference>
<keyword evidence="2" id="KW-0677">Repeat</keyword>
<accession>A0A0P0VLY7</accession>
<keyword evidence="1" id="KW-0853">WD repeat</keyword>
<dbReference type="ExpressionAtlas" id="A0A0P0VLY7">
    <property type="expression patterns" value="baseline and differential"/>
</dbReference>
<evidence type="ECO:0000256" key="2">
    <source>
        <dbReference type="ARBA" id="ARBA00022737"/>
    </source>
</evidence>
<dbReference type="InterPro" id="IPR036322">
    <property type="entry name" value="WD40_repeat_dom_sf"/>
</dbReference>
<evidence type="ECO:0000313" key="4">
    <source>
        <dbReference type="EMBL" id="BAS79792.1"/>
    </source>
</evidence>
<name>A0A0P0VLY7_ORYSJ</name>
<dbReference type="GO" id="GO:0019888">
    <property type="term" value="F:protein phosphatase regulator activity"/>
    <property type="evidence" value="ECO:0007669"/>
    <property type="project" value="InterPro"/>
</dbReference>
<keyword evidence="5" id="KW-1185">Reference proteome</keyword>
<proteinExistence type="predicted"/>
<dbReference type="EMBL" id="AP014958">
    <property type="protein sequence ID" value="BAS79792.1"/>
    <property type="molecule type" value="Genomic_DNA"/>
</dbReference>
<organism evidence="4 5">
    <name type="scientific">Oryza sativa subsp. japonica</name>
    <name type="common">Rice</name>
    <dbReference type="NCBI Taxonomy" id="39947"/>
    <lineage>
        <taxon>Eukaryota</taxon>
        <taxon>Viridiplantae</taxon>
        <taxon>Streptophyta</taxon>
        <taxon>Embryophyta</taxon>
        <taxon>Tracheophyta</taxon>
        <taxon>Spermatophyta</taxon>
        <taxon>Magnoliopsida</taxon>
        <taxon>Liliopsida</taxon>
        <taxon>Poales</taxon>
        <taxon>Poaceae</taxon>
        <taxon>BOP clade</taxon>
        <taxon>Oryzoideae</taxon>
        <taxon>Oryzeae</taxon>
        <taxon>Oryzinae</taxon>
        <taxon>Oryza</taxon>
        <taxon>Oryza sativa</taxon>
    </lineage>
</organism>